<dbReference type="Proteomes" id="UP000651977">
    <property type="component" value="Unassembled WGS sequence"/>
</dbReference>
<protein>
    <recommendedName>
        <fullName evidence="5">Peptidoglycan binding-like domain-containing protein</fullName>
    </recommendedName>
</protein>
<comment type="caution">
    <text evidence="3">The sequence shown here is derived from an EMBL/GenBank/DDBJ whole genome shotgun (WGS) entry which is preliminary data.</text>
</comment>
<proteinExistence type="predicted"/>
<reference evidence="4" key="1">
    <citation type="journal article" date="2019" name="Int. J. Syst. Evol. Microbiol.">
        <title>The Global Catalogue of Microorganisms (GCM) 10K type strain sequencing project: providing services to taxonomists for standard genome sequencing and annotation.</title>
        <authorList>
            <consortium name="The Broad Institute Genomics Platform"/>
            <consortium name="The Broad Institute Genome Sequencing Center for Infectious Disease"/>
            <person name="Wu L."/>
            <person name="Ma J."/>
        </authorList>
    </citation>
    <scope>NUCLEOTIDE SEQUENCE [LARGE SCALE GENOMIC DNA]</scope>
    <source>
        <strain evidence="4">CGMCC 1.10131</strain>
    </source>
</reference>
<gene>
    <name evidence="3" type="ORF">GCM10007414_08140</name>
</gene>
<evidence type="ECO:0000313" key="4">
    <source>
        <dbReference type="Proteomes" id="UP000651977"/>
    </source>
</evidence>
<organism evidence="3 4">
    <name type="scientific">Agarivorans gilvus</name>
    <dbReference type="NCBI Taxonomy" id="680279"/>
    <lineage>
        <taxon>Bacteria</taxon>
        <taxon>Pseudomonadati</taxon>
        <taxon>Pseudomonadota</taxon>
        <taxon>Gammaproteobacteria</taxon>
        <taxon>Alteromonadales</taxon>
        <taxon>Alteromonadaceae</taxon>
        <taxon>Agarivorans</taxon>
    </lineage>
</organism>
<keyword evidence="4" id="KW-1185">Reference proteome</keyword>
<keyword evidence="1" id="KW-0929">Antimicrobial</keyword>
<accession>A0ABQ1HYM8</accession>
<evidence type="ECO:0008006" key="5">
    <source>
        <dbReference type="Google" id="ProtNLM"/>
    </source>
</evidence>
<sequence length="302" mass="32771">MISLLMNGSVGERGKNSPSDVYLIKALLNPYARKTKQVALPMNGSIDATTLKLIEEFQKNVGRMAKPDRLVSVGGATFKKLLEHLKAGFTVQSLTAPKKGLLTWVAEGHEGGMFHSRLLHVPSSNSGLTIGRGYDMKDKSASLVASQLMKAGIGSIEAMKVAAGARLKGKAAKDFIITNDLLDFEVSPKVQLALFNIAYGEKEKTVLRICKKADTVAAYGSVNWGALPSSLLELFIDLTYRGDYSSVTRKFLQKPLAQGDIAALKLLFNDRSKWALVPYERFKARSKFANSISSASSAQVTP</sequence>
<dbReference type="EMBL" id="BMDY01000003">
    <property type="protein sequence ID" value="GGA97528.1"/>
    <property type="molecule type" value="Genomic_DNA"/>
</dbReference>
<keyword evidence="2" id="KW-0081">Bacteriolytic enzyme</keyword>
<name>A0ABQ1HYM8_9ALTE</name>
<evidence type="ECO:0000313" key="3">
    <source>
        <dbReference type="EMBL" id="GGA97528.1"/>
    </source>
</evidence>
<dbReference type="RefSeq" id="WP_157051677.1">
    <property type="nucleotide sequence ID" value="NZ_BMDY01000003.1"/>
</dbReference>
<evidence type="ECO:0000256" key="1">
    <source>
        <dbReference type="ARBA" id="ARBA00022529"/>
    </source>
</evidence>
<evidence type="ECO:0000256" key="2">
    <source>
        <dbReference type="ARBA" id="ARBA00022638"/>
    </source>
</evidence>
<dbReference type="InterPro" id="IPR023347">
    <property type="entry name" value="Lysozyme_dom_sf"/>
</dbReference>
<dbReference type="Gene3D" id="1.10.530.40">
    <property type="match status" value="1"/>
</dbReference>